<sequence length="1128" mass="124526">MDALASSGSLPLHGSSSSDNFQPAFDLVMNLLQRLEDMEQVGERIKAMDTVVETLNQHVRVKYELRLEEHLSSSIMTCLSEDAGKDIRSATYRLLRHIIVDSSDIYHLHTRHIHLFLVRSLSRDSKHDVEKEQALRLVRAMLEHIDSSAPEHRLAATAIMRAVVAIAEQSEEKLRLAALETLGELVIRDIALLVSCDGLRVVLQALSDGPHDFSPFLSLAFLWVMDRPDTRQWLRAGVDIEASCTSTSTAGKRSLRSWIRSRTLRVSFGTPFSTCFSASLTSGTAPPSPASSVSPSAQPVRRADWPSGAQRTSTSALSTNGTEAKPSSQPEQHKTNLIDQYMAIMLLIFIDAGLVEALAELAADPKDQSTARKVSLLIGEVLDLASRVLPPMHAARVQALPKLFALTSSFDTSDQRLAASSTLLAVTAFDRERRVTKVQLVEDNRPRSNSLEDPSQRNLQQRQHVESAKLRMALSMDDTTFRNLLLETGVLSTKDHTKWAFETLMALLEGPLRNPKRLDEAMRASKFMRRLLGFFQPGAGRYSELRKDQSNLKYTQLGCTTLSTLLANPDGVQYLAEDKLLPQLADCLLQLDAHGPLSHADALLSKDRMETTLVSGYFEMLGTLTKSSSGLALLDHFKFFTCFYHISELRSREDLHIRLFATRHLATLLLTTAATASPLGRAEEWQIDLLVPQLYDPSPEVTELAVQVLDQACQETETLEMVVRKRPALDHLGDVGVGLLTKFLSTAVGVRYLHEIDFIERELEDWYDEQNFRYMIQLELSLAAVLKVDGGALASTTFDGTPPPHFYGELVKTQEGCEILDDSGHFTRFAEIIREHAERELDSEFVAQLKSGHIGSSERGLPFLDDEFILTDMVEIASTSPVYSLRGTAVFALALISSTVEGVEMLEELGWESVCTPLNGPTGLCIPMDLADLVYTPLWPAPELALPESLSLAPPTSHVEREALVALANLSNHILATKASKTLAKLKARHRSLFALPALYYRALEMLASHHYRLPVRKYIVELFELPMGVRNAERVVQAGEELRAKKDKGMATPRLDGEGEEAAKGGEGATSGFKTPAWAASGVSALVNGIEGDVTDDDDESSVDEAELILPVKTLTPLLTVKGFLLA</sequence>
<dbReference type="InterPro" id="IPR011989">
    <property type="entry name" value="ARM-like"/>
</dbReference>
<dbReference type="Pfam" id="PF14663">
    <property type="entry name" value="RasGEF_N_2"/>
    <property type="match status" value="1"/>
</dbReference>
<evidence type="ECO:0000256" key="1">
    <source>
        <dbReference type="ARBA" id="ARBA00008878"/>
    </source>
</evidence>
<feature type="compositionally biased region" description="Polar residues" evidence="2">
    <location>
        <begin position="309"/>
        <end position="330"/>
    </location>
</feature>
<feature type="domain" description="Rapamycin-insensitive companion of mTOR middle" evidence="3">
    <location>
        <begin position="476"/>
        <end position="671"/>
    </location>
</feature>
<evidence type="ECO:0000256" key="2">
    <source>
        <dbReference type="SAM" id="MobiDB-lite"/>
    </source>
</evidence>
<dbReference type="SUPFAM" id="SSF48371">
    <property type="entry name" value="ARM repeat"/>
    <property type="match status" value="2"/>
</dbReference>
<dbReference type="InterPro" id="IPR029451">
    <property type="entry name" value="RICTOR_M"/>
</dbReference>
<feature type="domain" description="Rapamycin-insensitive companion of mTOR" evidence="5">
    <location>
        <begin position="846"/>
        <end position="913"/>
    </location>
</feature>
<evidence type="ECO:0000259" key="5">
    <source>
        <dbReference type="SMART" id="SM01310"/>
    </source>
</evidence>
<comment type="similarity">
    <text evidence="1">Belongs to the RICTOR family.</text>
</comment>
<evidence type="ECO:0000259" key="3">
    <source>
        <dbReference type="SMART" id="SM01307"/>
    </source>
</evidence>
<protein>
    <submittedName>
        <fullName evidence="6">SPOSA6832_01596-mRNA-1:cds</fullName>
    </submittedName>
</protein>
<dbReference type="PANTHER" id="PTHR13298">
    <property type="entry name" value="CYTOSOLIC REGULATOR PIANISSIMO"/>
    <property type="match status" value="1"/>
</dbReference>
<dbReference type="Proteomes" id="UP000243876">
    <property type="component" value="Unassembled WGS sequence"/>
</dbReference>
<dbReference type="SMART" id="SM01308">
    <property type="entry name" value="RICTOR_N"/>
    <property type="match status" value="1"/>
</dbReference>
<dbReference type="InterPro" id="IPR028267">
    <property type="entry name" value="Pianissimo_N"/>
</dbReference>
<reference evidence="7" key="1">
    <citation type="submission" date="2015-02" db="EMBL/GenBank/DDBJ databases">
        <authorList>
            <person name="Gon?alves P."/>
        </authorList>
    </citation>
    <scope>NUCLEOTIDE SEQUENCE [LARGE SCALE GENOMIC DNA]</scope>
</reference>
<proteinExistence type="inferred from homology"/>
<feature type="region of interest" description="Disordered" evidence="2">
    <location>
        <begin position="443"/>
        <end position="462"/>
    </location>
</feature>
<feature type="compositionally biased region" description="Polar residues" evidence="2">
    <location>
        <begin position="447"/>
        <end position="462"/>
    </location>
</feature>
<dbReference type="Pfam" id="PF14668">
    <property type="entry name" value="RICTOR_V"/>
    <property type="match status" value="1"/>
</dbReference>
<dbReference type="InterPro" id="IPR029453">
    <property type="entry name" value="Rictor_IV"/>
</dbReference>
<dbReference type="SMART" id="SM01310">
    <property type="entry name" value="RICTOR_V"/>
    <property type="match status" value="1"/>
</dbReference>
<dbReference type="InterPro" id="IPR028268">
    <property type="entry name" value="Pianissimo_fam"/>
</dbReference>
<dbReference type="OrthoDB" id="271111at2759"/>
<feature type="region of interest" description="Disordered" evidence="2">
    <location>
        <begin position="1047"/>
        <end position="1071"/>
    </location>
</feature>
<feature type="compositionally biased region" description="Low complexity" evidence="2">
    <location>
        <begin position="283"/>
        <end position="297"/>
    </location>
</feature>
<dbReference type="SMART" id="SM01307">
    <property type="entry name" value="RICTOR_M"/>
    <property type="match status" value="1"/>
</dbReference>
<feature type="compositionally biased region" description="Basic and acidic residues" evidence="2">
    <location>
        <begin position="1047"/>
        <end position="1065"/>
    </location>
</feature>
<name>A0A0D6EK55_SPOSA</name>
<dbReference type="GO" id="GO:0031932">
    <property type="term" value="C:TORC2 complex"/>
    <property type="evidence" value="ECO:0007669"/>
    <property type="project" value="InterPro"/>
</dbReference>
<dbReference type="AlphaFoldDB" id="A0A0D6EK55"/>
<organism evidence="6 7">
    <name type="scientific">Sporidiobolus salmonicolor</name>
    <name type="common">Yeast-like fungus</name>
    <name type="synonym">Sporobolomyces salmonicolor</name>
    <dbReference type="NCBI Taxonomy" id="5005"/>
    <lineage>
        <taxon>Eukaryota</taxon>
        <taxon>Fungi</taxon>
        <taxon>Dikarya</taxon>
        <taxon>Basidiomycota</taxon>
        <taxon>Pucciniomycotina</taxon>
        <taxon>Microbotryomycetes</taxon>
        <taxon>Sporidiobolales</taxon>
        <taxon>Sporidiobolaceae</taxon>
        <taxon>Sporobolomyces</taxon>
    </lineage>
</organism>
<dbReference type="Pfam" id="PF14666">
    <property type="entry name" value="RICTOR_M"/>
    <property type="match status" value="1"/>
</dbReference>
<accession>A0A0D6EK55</accession>
<keyword evidence="7" id="KW-1185">Reference proteome</keyword>
<evidence type="ECO:0000313" key="7">
    <source>
        <dbReference type="Proteomes" id="UP000243876"/>
    </source>
</evidence>
<gene>
    <name evidence="6" type="primary">SPOSA6832_01596</name>
</gene>
<dbReference type="Gene3D" id="1.25.10.10">
    <property type="entry name" value="Leucine-rich Repeat Variant"/>
    <property type="match status" value="2"/>
</dbReference>
<dbReference type="InterPro" id="IPR029452">
    <property type="entry name" value="RICTOR_V"/>
</dbReference>
<evidence type="ECO:0000313" key="6">
    <source>
        <dbReference type="EMBL" id="CEQ40015.1"/>
    </source>
</evidence>
<dbReference type="Pfam" id="PF14664">
    <property type="entry name" value="RICTOR_N"/>
    <property type="match status" value="2"/>
</dbReference>
<dbReference type="PANTHER" id="PTHR13298:SF11">
    <property type="entry name" value="RAPAMYCIN-INSENSITIVE COMPANION OF MTOR"/>
    <property type="match status" value="1"/>
</dbReference>
<dbReference type="InterPro" id="IPR016024">
    <property type="entry name" value="ARM-type_fold"/>
</dbReference>
<feature type="domain" description="Rapamycin-insensitive companion of mTOR N-terminal" evidence="4">
    <location>
        <begin position="45"/>
        <end position="390"/>
    </location>
</feature>
<dbReference type="SMART" id="SM01303">
    <property type="entry name" value="RasGEF_N_2"/>
    <property type="match status" value="1"/>
</dbReference>
<feature type="region of interest" description="Disordered" evidence="2">
    <location>
        <begin position="283"/>
        <end position="332"/>
    </location>
</feature>
<evidence type="ECO:0000259" key="4">
    <source>
        <dbReference type="SMART" id="SM01308"/>
    </source>
</evidence>
<dbReference type="EMBL" id="CENE01000005">
    <property type="protein sequence ID" value="CEQ40015.1"/>
    <property type="molecule type" value="Genomic_DNA"/>
</dbReference>
<dbReference type="GO" id="GO:0038203">
    <property type="term" value="P:TORC2 signaling"/>
    <property type="evidence" value="ECO:0007669"/>
    <property type="project" value="TreeGrafter"/>
</dbReference>